<protein>
    <submittedName>
        <fullName evidence="5">AraC family transcriptional regulator</fullName>
    </submittedName>
</protein>
<dbReference type="InterPro" id="IPR018060">
    <property type="entry name" value="HTH_AraC"/>
</dbReference>
<dbReference type="InterPro" id="IPR020449">
    <property type="entry name" value="Tscrpt_reg_AraC-type_HTH"/>
</dbReference>
<dbReference type="AlphaFoldDB" id="A0A3B0CSU9"/>
<comment type="caution">
    <text evidence="5">The sequence shown here is derived from an EMBL/GenBank/DDBJ whole genome shotgun (WGS) entry which is preliminary data.</text>
</comment>
<dbReference type="GO" id="GO:0003700">
    <property type="term" value="F:DNA-binding transcription factor activity"/>
    <property type="evidence" value="ECO:0007669"/>
    <property type="project" value="InterPro"/>
</dbReference>
<dbReference type="Gene3D" id="2.60.120.280">
    <property type="entry name" value="Regulatory protein AraC"/>
    <property type="match status" value="1"/>
</dbReference>
<evidence type="ECO:0000256" key="3">
    <source>
        <dbReference type="ARBA" id="ARBA00023163"/>
    </source>
</evidence>
<dbReference type="Gene3D" id="1.10.10.60">
    <property type="entry name" value="Homeodomain-like"/>
    <property type="match status" value="2"/>
</dbReference>
<keyword evidence="3" id="KW-0804">Transcription</keyword>
<sequence length="277" mass="31713">MQDKSYISIQAPPLPYFLECGKALYAPGDQHVSRYRLGVFDLLFVTKGALYIGEEERHWSLTPGQYLLLLPDRHHYAVKPCDSETAFYWLHFQVPGKWEVNGSADIPASGDIIVPQQSAAPDAKELGLLMNRLLRLSGESRNTSFWEQHLLFGELLRRLDEGRRTENVPAAKLLAHKTEAYLKQNYASPISNETLAEALHFHPGYIVRCYKIYYGCTPMDYLHKFRLDQAKLLLVKTDWPIGKIAEHAGFSSTAYFTSCFRKETGTAPLRYRNHFAR</sequence>
<dbReference type="OrthoDB" id="192171at2"/>
<reference evidence="5 6" key="1">
    <citation type="journal article" date="2007" name="Int. J. Syst. Evol. Microbiol.">
        <title>Paenibacillus ginsengarvi sp. nov., isolated from soil from ginseng cultivation.</title>
        <authorList>
            <person name="Yoon M.H."/>
            <person name="Ten L.N."/>
            <person name="Im W.T."/>
        </authorList>
    </citation>
    <scope>NUCLEOTIDE SEQUENCE [LARGE SCALE GENOMIC DNA]</scope>
    <source>
        <strain evidence="5 6">KCTC 13059</strain>
    </source>
</reference>
<feature type="domain" description="HTH araC/xylS-type" evidence="4">
    <location>
        <begin position="176"/>
        <end position="274"/>
    </location>
</feature>
<dbReference type="Pfam" id="PF12833">
    <property type="entry name" value="HTH_18"/>
    <property type="match status" value="1"/>
</dbReference>
<evidence type="ECO:0000259" key="4">
    <source>
        <dbReference type="PROSITE" id="PS01124"/>
    </source>
</evidence>
<keyword evidence="1" id="KW-0805">Transcription regulation</keyword>
<evidence type="ECO:0000256" key="1">
    <source>
        <dbReference type="ARBA" id="ARBA00023015"/>
    </source>
</evidence>
<dbReference type="PANTHER" id="PTHR43280:SF2">
    <property type="entry name" value="HTH-TYPE TRANSCRIPTIONAL REGULATOR EXSA"/>
    <property type="match status" value="1"/>
</dbReference>
<dbReference type="RefSeq" id="WP_120746020.1">
    <property type="nucleotide sequence ID" value="NZ_RBAH01000002.1"/>
</dbReference>
<dbReference type="EMBL" id="RBAH01000002">
    <property type="protein sequence ID" value="RKN86329.1"/>
    <property type="molecule type" value="Genomic_DNA"/>
</dbReference>
<keyword evidence="2" id="KW-0238">DNA-binding</keyword>
<evidence type="ECO:0000313" key="6">
    <source>
        <dbReference type="Proteomes" id="UP000282311"/>
    </source>
</evidence>
<dbReference type="InterPro" id="IPR037923">
    <property type="entry name" value="HTH-like"/>
</dbReference>
<dbReference type="InterPro" id="IPR003313">
    <property type="entry name" value="AraC-bd"/>
</dbReference>
<keyword evidence="6" id="KW-1185">Reference proteome</keyword>
<name>A0A3B0CSU9_9BACL</name>
<dbReference type="PROSITE" id="PS00041">
    <property type="entry name" value="HTH_ARAC_FAMILY_1"/>
    <property type="match status" value="1"/>
</dbReference>
<dbReference type="SUPFAM" id="SSF46689">
    <property type="entry name" value="Homeodomain-like"/>
    <property type="match status" value="2"/>
</dbReference>
<dbReference type="Pfam" id="PF02311">
    <property type="entry name" value="AraC_binding"/>
    <property type="match status" value="1"/>
</dbReference>
<dbReference type="SMART" id="SM00342">
    <property type="entry name" value="HTH_ARAC"/>
    <property type="match status" value="1"/>
</dbReference>
<evidence type="ECO:0000313" key="5">
    <source>
        <dbReference type="EMBL" id="RKN86329.1"/>
    </source>
</evidence>
<dbReference type="InterPro" id="IPR009057">
    <property type="entry name" value="Homeodomain-like_sf"/>
</dbReference>
<proteinExistence type="predicted"/>
<organism evidence="5 6">
    <name type="scientific">Paenibacillus ginsengarvi</name>
    <dbReference type="NCBI Taxonomy" id="400777"/>
    <lineage>
        <taxon>Bacteria</taxon>
        <taxon>Bacillati</taxon>
        <taxon>Bacillota</taxon>
        <taxon>Bacilli</taxon>
        <taxon>Bacillales</taxon>
        <taxon>Paenibacillaceae</taxon>
        <taxon>Paenibacillus</taxon>
    </lineage>
</organism>
<accession>A0A3B0CSU9</accession>
<dbReference type="PROSITE" id="PS01124">
    <property type="entry name" value="HTH_ARAC_FAMILY_2"/>
    <property type="match status" value="1"/>
</dbReference>
<dbReference type="Proteomes" id="UP000282311">
    <property type="component" value="Unassembled WGS sequence"/>
</dbReference>
<dbReference type="PRINTS" id="PR00032">
    <property type="entry name" value="HTHARAC"/>
</dbReference>
<evidence type="ECO:0000256" key="2">
    <source>
        <dbReference type="ARBA" id="ARBA00023125"/>
    </source>
</evidence>
<gene>
    <name evidence="5" type="ORF">D7M11_04775</name>
</gene>
<dbReference type="GO" id="GO:0043565">
    <property type="term" value="F:sequence-specific DNA binding"/>
    <property type="evidence" value="ECO:0007669"/>
    <property type="project" value="InterPro"/>
</dbReference>
<dbReference type="SUPFAM" id="SSF51215">
    <property type="entry name" value="Regulatory protein AraC"/>
    <property type="match status" value="1"/>
</dbReference>
<dbReference type="InterPro" id="IPR018062">
    <property type="entry name" value="HTH_AraC-typ_CS"/>
</dbReference>
<dbReference type="PANTHER" id="PTHR43280">
    <property type="entry name" value="ARAC-FAMILY TRANSCRIPTIONAL REGULATOR"/>
    <property type="match status" value="1"/>
</dbReference>